<keyword evidence="2" id="KW-1185">Reference proteome</keyword>
<dbReference type="AlphaFoldDB" id="A1ZX09"/>
<name>A1ZX09_MICM2</name>
<evidence type="ECO:0000313" key="2">
    <source>
        <dbReference type="Proteomes" id="UP000004095"/>
    </source>
</evidence>
<dbReference type="RefSeq" id="WP_002703554.1">
    <property type="nucleotide sequence ID" value="NZ_AAWS01000055.1"/>
</dbReference>
<dbReference type="eggNOG" id="ENOG5033DTD">
    <property type="taxonomic scope" value="Bacteria"/>
</dbReference>
<dbReference type="OrthoDB" id="983065at2"/>
<protein>
    <submittedName>
        <fullName evidence="1">Uncharacterized protein</fullName>
    </submittedName>
</protein>
<proteinExistence type="predicted"/>
<dbReference type="EMBL" id="AAWS01000055">
    <property type="protein sequence ID" value="EAY25089.1"/>
    <property type="molecule type" value="Genomic_DNA"/>
</dbReference>
<dbReference type="Proteomes" id="UP000004095">
    <property type="component" value="Unassembled WGS sequence"/>
</dbReference>
<accession>A1ZX09</accession>
<organism evidence="1 2">
    <name type="scientific">Microscilla marina ATCC 23134</name>
    <dbReference type="NCBI Taxonomy" id="313606"/>
    <lineage>
        <taxon>Bacteria</taxon>
        <taxon>Pseudomonadati</taxon>
        <taxon>Bacteroidota</taxon>
        <taxon>Cytophagia</taxon>
        <taxon>Cytophagales</taxon>
        <taxon>Microscillaceae</taxon>
        <taxon>Microscilla</taxon>
    </lineage>
</organism>
<evidence type="ECO:0000313" key="1">
    <source>
        <dbReference type="EMBL" id="EAY25089.1"/>
    </source>
</evidence>
<reference evidence="1 2" key="1">
    <citation type="submission" date="2007-01" db="EMBL/GenBank/DDBJ databases">
        <authorList>
            <person name="Haygood M."/>
            <person name="Podell S."/>
            <person name="Anderson C."/>
            <person name="Hopkinson B."/>
            <person name="Roe K."/>
            <person name="Barbeau K."/>
            <person name="Gaasterland T."/>
            <person name="Ferriera S."/>
            <person name="Johnson J."/>
            <person name="Kravitz S."/>
            <person name="Beeson K."/>
            <person name="Sutton G."/>
            <person name="Rogers Y.-H."/>
            <person name="Friedman R."/>
            <person name="Frazier M."/>
            <person name="Venter J.C."/>
        </authorList>
    </citation>
    <scope>NUCLEOTIDE SEQUENCE [LARGE SCALE GENOMIC DNA]</scope>
    <source>
        <strain evidence="1 2">ATCC 23134</strain>
    </source>
</reference>
<sequence>MQQKQESDGQLIHFQITLDEANVIFKALGQMPFADVYALIGKLNEQANRQLNHPNSQQNQTRD</sequence>
<comment type="caution">
    <text evidence="1">The sequence shown here is derived from an EMBL/GenBank/DDBJ whole genome shotgun (WGS) entry which is preliminary data.</text>
</comment>
<gene>
    <name evidence="1" type="ORF">M23134_06077</name>
</gene>